<dbReference type="Gene3D" id="1.10.287.1060">
    <property type="entry name" value="ESAT-6-like"/>
    <property type="match status" value="1"/>
</dbReference>
<feature type="region of interest" description="Disordered" evidence="2">
    <location>
        <begin position="100"/>
        <end position="119"/>
    </location>
</feature>
<dbReference type="InterPro" id="IPR010310">
    <property type="entry name" value="T7SS_ESAT-6-like"/>
</dbReference>
<dbReference type="SUPFAM" id="SSF140453">
    <property type="entry name" value="EsxAB dimer-like"/>
    <property type="match status" value="1"/>
</dbReference>
<proteinExistence type="predicted"/>
<keyword evidence="1" id="KW-0175">Coiled coil</keyword>
<dbReference type="Proteomes" id="UP000184111">
    <property type="component" value="Unassembled WGS sequence"/>
</dbReference>
<gene>
    <name evidence="3" type="ORF">SAMN05216499_1379</name>
</gene>
<dbReference type="RefSeq" id="WP_073502630.1">
    <property type="nucleotide sequence ID" value="NZ_FRBI01000037.1"/>
</dbReference>
<keyword evidence="4" id="KW-1185">Reference proteome</keyword>
<sequence length="119" mass="12996">MGKPLLRLTAADLTGLAGDMSEAEREIEAVERQLTSLAEAAEACWYSDAATEYHDIHRRVVADAVTVRRTLAFVKEAVELSRDGFSEQDLETLESFRELQVGQDAPPSANPPHSGIADL</sequence>
<evidence type="ECO:0000256" key="2">
    <source>
        <dbReference type="SAM" id="MobiDB-lite"/>
    </source>
</evidence>
<feature type="coiled-coil region" evidence="1">
    <location>
        <begin position="13"/>
        <end position="40"/>
    </location>
</feature>
<dbReference type="OrthoDB" id="3253863at2"/>
<dbReference type="Pfam" id="PF06013">
    <property type="entry name" value="WXG100"/>
    <property type="match status" value="1"/>
</dbReference>
<accession>A0A1M7QL86</accession>
<dbReference type="InterPro" id="IPR036689">
    <property type="entry name" value="ESAT-6-like_sf"/>
</dbReference>
<dbReference type="EMBL" id="FRBI01000037">
    <property type="protein sequence ID" value="SHN31976.1"/>
    <property type="molecule type" value="Genomic_DNA"/>
</dbReference>
<evidence type="ECO:0008006" key="5">
    <source>
        <dbReference type="Google" id="ProtNLM"/>
    </source>
</evidence>
<organism evidence="3 4">
    <name type="scientific">Actinacidiphila paucisporea</name>
    <dbReference type="NCBI Taxonomy" id="310782"/>
    <lineage>
        <taxon>Bacteria</taxon>
        <taxon>Bacillati</taxon>
        <taxon>Actinomycetota</taxon>
        <taxon>Actinomycetes</taxon>
        <taxon>Kitasatosporales</taxon>
        <taxon>Streptomycetaceae</taxon>
        <taxon>Actinacidiphila</taxon>
    </lineage>
</organism>
<evidence type="ECO:0000313" key="3">
    <source>
        <dbReference type="EMBL" id="SHN31976.1"/>
    </source>
</evidence>
<dbReference type="AlphaFoldDB" id="A0A1M7QL86"/>
<protein>
    <recommendedName>
        <fullName evidence="5">WXG100 family type VII secretion target</fullName>
    </recommendedName>
</protein>
<evidence type="ECO:0000313" key="4">
    <source>
        <dbReference type="Proteomes" id="UP000184111"/>
    </source>
</evidence>
<dbReference type="STRING" id="310782.SAMN05216499_1379"/>
<reference evidence="3 4" key="1">
    <citation type="submission" date="2016-11" db="EMBL/GenBank/DDBJ databases">
        <authorList>
            <person name="Jaros S."/>
            <person name="Januszkiewicz K."/>
            <person name="Wedrychowicz H."/>
        </authorList>
    </citation>
    <scope>NUCLEOTIDE SEQUENCE [LARGE SCALE GENOMIC DNA]</scope>
    <source>
        <strain evidence="3 4">CGMCC 4.2025</strain>
    </source>
</reference>
<evidence type="ECO:0000256" key="1">
    <source>
        <dbReference type="SAM" id="Coils"/>
    </source>
</evidence>
<name>A0A1M7QL86_9ACTN</name>